<proteinExistence type="predicted"/>
<protein>
    <submittedName>
        <fullName evidence="1">Uncharacterized protein</fullName>
    </submittedName>
</protein>
<dbReference type="EMBL" id="CM042882">
    <property type="protein sequence ID" value="KAI4380013.1"/>
    <property type="molecule type" value="Genomic_DNA"/>
</dbReference>
<name>A0ACB9RRG3_9MYRT</name>
<evidence type="ECO:0000313" key="2">
    <source>
        <dbReference type="Proteomes" id="UP001057402"/>
    </source>
</evidence>
<keyword evidence="2" id="KW-1185">Reference proteome</keyword>
<gene>
    <name evidence="1" type="ORF">MLD38_006247</name>
</gene>
<comment type="caution">
    <text evidence="1">The sequence shown here is derived from an EMBL/GenBank/DDBJ whole genome shotgun (WGS) entry which is preliminary data.</text>
</comment>
<dbReference type="Proteomes" id="UP001057402">
    <property type="component" value="Chromosome 3"/>
</dbReference>
<reference evidence="2" key="1">
    <citation type="journal article" date="2023" name="Front. Plant Sci.">
        <title>Chromosomal-level genome assembly of Melastoma candidum provides insights into trichome evolution.</title>
        <authorList>
            <person name="Zhong Y."/>
            <person name="Wu W."/>
            <person name="Sun C."/>
            <person name="Zou P."/>
            <person name="Liu Y."/>
            <person name="Dai S."/>
            <person name="Zhou R."/>
        </authorList>
    </citation>
    <scope>NUCLEOTIDE SEQUENCE [LARGE SCALE GENOMIC DNA]</scope>
</reference>
<organism evidence="1 2">
    <name type="scientific">Melastoma candidum</name>
    <dbReference type="NCBI Taxonomy" id="119954"/>
    <lineage>
        <taxon>Eukaryota</taxon>
        <taxon>Viridiplantae</taxon>
        <taxon>Streptophyta</taxon>
        <taxon>Embryophyta</taxon>
        <taxon>Tracheophyta</taxon>
        <taxon>Spermatophyta</taxon>
        <taxon>Magnoliopsida</taxon>
        <taxon>eudicotyledons</taxon>
        <taxon>Gunneridae</taxon>
        <taxon>Pentapetalae</taxon>
        <taxon>rosids</taxon>
        <taxon>malvids</taxon>
        <taxon>Myrtales</taxon>
        <taxon>Melastomataceae</taxon>
        <taxon>Melastomatoideae</taxon>
        <taxon>Melastomateae</taxon>
        <taxon>Melastoma</taxon>
    </lineage>
</organism>
<evidence type="ECO:0000313" key="1">
    <source>
        <dbReference type="EMBL" id="KAI4380013.1"/>
    </source>
</evidence>
<accession>A0ACB9RRG3</accession>
<sequence length="274" mass="30680">MLVMMKNRDELGDSFSFTFNDLSDEDNVSDAESYMIQFCSHGFRPCFNEAIKAIESRIGYLEEKPDEESSSLVIRKGSAKWGKIRFPPVKRVLSTFFSNLKVTLEICHTQEKDVFDVISKHKNKKSVLLRPSNMARALQATERGVTKFLIKVRAMRPFLSSVLKNCQVPGSRPKLGNKGQAKNRGIEDAVQCYRRVPSKVFRQGSVGKSHKDRDPGGKASAVSCPILISSSPINRTHSYGDRKGYVADISFQAAIAHCKSSFNPFPAFSFPPYV</sequence>